<gene>
    <name evidence="1" type="ORF">BK732_30530</name>
</gene>
<name>A0A243A120_BACTU</name>
<organism evidence="1 2">
    <name type="scientific">Bacillus thuringiensis serovar navarrensis</name>
    <dbReference type="NCBI Taxonomy" id="339658"/>
    <lineage>
        <taxon>Bacteria</taxon>
        <taxon>Bacillati</taxon>
        <taxon>Bacillota</taxon>
        <taxon>Bacilli</taxon>
        <taxon>Bacillales</taxon>
        <taxon>Bacillaceae</taxon>
        <taxon>Bacillus</taxon>
        <taxon>Bacillus cereus group</taxon>
    </lineage>
</organism>
<dbReference type="Proteomes" id="UP000194860">
    <property type="component" value="Unassembled WGS sequence"/>
</dbReference>
<evidence type="ECO:0000313" key="2">
    <source>
        <dbReference type="Proteomes" id="UP000194860"/>
    </source>
</evidence>
<proteinExistence type="predicted"/>
<dbReference type="RefSeq" id="WP_088035116.1">
    <property type="nucleotide sequence ID" value="NZ_NFDG01000133.1"/>
</dbReference>
<comment type="caution">
    <text evidence="1">The sequence shown here is derived from an EMBL/GenBank/DDBJ whole genome shotgun (WGS) entry which is preliminary data.</text>
</comment>
<protein>
    <submittedName>
        <fullName evidence="1">Uncharacterized protein</fullName>
    </submittedName>
</protein>
<reference evidence="1 2" key="1">
    <citation type="submission" date="2016-10" db="EMBL/GenBank/DDBJ databases">
        <title>Comparative genomics of Bacillus thuringiensis reveals a path to pathogens against multiple invertebrate hosts.</title>
        <authorList>
            <person name="Zheng J."/>
            <person name="Gao Q."/>
            <person name="Liu H."/>
            <person name="Peng D."/>
            <person name="Ruan L."/>
            <person name="Sun M."/>
        </authorList>
    </citation>
    <scope>NUCLEOTIDE SEQUENCE [LARGE SCALE GENOMIC DNA]</scope>
    <source>
        <strain evidence="1">BGSC 4BM1</strain>
    </source>
</reference>
<sequence>MKVYNAGYLIISYDRELIYKECNIEGLSQTILTICNGIRPTFPDYWFFPWCNSNKNDPIAQMINGRLKISKEEHESGQSFLDTLMEEEKFSWPNTFKNLEDARFFKRNYLKGIENLEIISLHLSEEYRTDFLMNEREENDFKVSIYDFLESSLPADVKNDEILGFDICGFSNNNFYSFIHNNLQEDFEAFGKKLNDLSLVDKYEDAKLIIHLIDDGEIEAEEILWYPWLIVKCI</sequence>
<evidence type="ECO:0000313" key="1">
    <source>
        <dbReference type="EMBL" id="OTY09861.1"/>
    </source>
</evidence>
<accession>A0A243A120</accession>
<dbReference type="AlphaFoldDB" id="A0A243A120"/>
<dbReference type="EMBL" id="NFDG01000133">
    <property type="protein sequence ID" value="OTY09861.1"/>
    <property type="molecule type" value="Genomic_DNA"/>
</dbReference>